<dbReference type="PRINTS" id="PR00315">
    <property type="entry name" value="ELONGATNFCT"/>
</dbReference>
<dbReference type="InterPro" id="IPR027417">
    <property type="entry name" value="P-loop_NTPase"/>
</dbReference>
<dbReference type="PANTHER" id="PTHR43512">
    <property type="entry name" value="TRANSLATION FACTOR GUF1-RELATED"/>
    <property type="match status" value="1"/>
</dbReference>
<dbReference type="AlphaFoldDB" id="A7NJP1"/>
<dbReference type="SUPFAM" id="SSF52540">
    <property type="entry name" value="P-loop containing nucleoside triphosphate hydrolases"/>
    <property type="match status" value="1"/>
</dbReference>
<evidence type="ECO:0000256" key="10">
    <source>
        <dbReference type="ARBA" id="ARBA00061052"/>
    </source>
</evidence>
<dbReference type="InterPro" id="IPR031157">
    <property type="entry name" value="G_TR_CS"/>
</dbReference>
<dbReference type="GO" id="GO:0003924">
    <property type="term" value="F:GTPase activity"/>
    <property type="evidence" value="ECO:0007669"/>
    <property type="project" value="UniProtKB-UniRule"/>
</dbReference>
<dbReference type="NCBIfam" id="TIGR00231">
    <property type="entry name" value="small_GTP"/>
    <property type="match status" value="1"/>
</dbReference>
<comment type="function">
    <text evidence="9 12">Required for accurate and efficient protein synthesis under certain stress conditions. May act as a fidelity factor of the translation reaction, by catalyzing a one-codon backward translocation of tRNAs on improperly translocated ribosomes. Back-translocation proceeds from a post-translocation (POST) complex to a pre-translocation (PRE) complex, thus giving elongation factor G a second chance to translocate the tRNAs correctly. Binds to ribosomes in a GTP-dependent manner.</text>
</comment>
<dbReference type="InterPro" id="IPR035654">
    <property type="entry name" value="LepA_IV"/>
</dbReference>
<evidence type="ECO:0000256" key="2">
    <source>
        <dbReference type="ARBA" id="ARBA00022475"/>
    </source>
</evidence>
<dbReference type="EMBL" id="CP000804">
    <property type="protein sequence ID" value="ABU57711.1"/>
    <property type="molecule type" value="Genomic_DNA"/>
</dbReference>
<dbReference type="Pfam" id="PF00679">
    <property type="entry name" value="EFG_C"/>
    <property type="match status" value="1"/>
</dbReference>
<dbReference type="Pfam" id="PF00009">
    <property type="entry name" value="GTP_EFTU"/>
    <property type="match status" value="1"/>
</dbReference>
<dbReference type="Pfam" id="PF06421">
    <property type="entry name" value="LepA_C"/>
    <property type="match status" value="1"/>
</dbReference>
<evidence type="ECO:0000256" key="6">
    <source>
        <dbReference type="ARBA" id="ARBA00023134"/>
    </source>
</evidence>
<dbReference type="Proteomes" id="UP000000263">
    <property type="component" value="Chromosome"/>
</dbReference>
<keyword evidence="7 12" id="KW-0472">Membrane</keyword>
<dbReference type="PANTHER" id="PTHR43512:SF4">
    <property type="entry name" value="TRANSLATION FACTOR GUF1 HOMOLOG, CHLOROPLASTIC"/>
    <property type="match status" value="1"/>
</dbReference>
<dbReference type="FunFam" id="3.30.70.870:FF:000004">
    <property type="entry name" value="Translation factor GUF1, mitochondrial"/>
    <property type="match status" value="1"/>
</dbReference>
<dbReference type="InterPro" id="IPR035647">
    <property type="entry name" value="EFG_III/V"/>
</dbReference>
<dbReference type="PROSITE" id="PS51722">
    <property type="entry name" value="G_TR_2"/>
    <property type="match status" value="1"/>
</dbReference>
<dbReference type="InterPro" id="IPR000640">
    <property type="entry name" value="EFG_V-like"/>
</dbReference>
<sequence>MSMVDQQHIRNFSIIAHIDHGKTTLSDRLLEMTGTISERERREQLLDAMDLERERGITIKSKAVRMHYTARDGQTYQFNLIDTPGHVDFGFEVGRALAAGEGAILVVDASQGIEAQTLANVYLALENDLTIIPVLNKIDLPGADPDHVAMEIEQVLGLPAEDVLRVSAKQGVGIDALLEAIVERIPPPHGQHDRPLRALIFDSHYDPYKGVIAYVRIVDGALPVGARLRMLGTGAEADALEVGAFRPQMTPLDLLDTGEVGYVATGLKQIGECQVGDTITLASMPAEIALPGYRPAKPMVFAGLYPVDTNAYTDLRDALEKLKLNDAALSFVPEKSAALGFGFRCGFLGLLHMEIVRERLEREYGLDLLITAPSVEYQVLLSNGDVITVDNPADMPDAGRIESIEEPIMLITIITPTRYIGSIMELVTGKRGVFESMEHLDPQRVALKYKIPLSEIVVDFYDQLKSRTQGYASLDYTLAGYQPADLVKLDILVNGQPVDALSLIVHRDFAYAQGRALVERLRKLIPRQMFEVPIQAAIGSKVIARETIRAMRKDVLAKCYGGDVTRKRKLLEKQKEGKKRMKMVGSVEIPQEAFMAVLSLNADT</sequence>
<evidence type="ECO:0000256" key="4">
    <source>
        <dbReference type="ARBA" id="ARBA00022801"/>
    </source>
</evidence>
<gene>
    <name evidence="12" type="primary">lepA</name>
    <name evidence="14" type="ordered locus">Rcas_1619</name>
</gene>
<dbReference type="FunFam" id="3.40.50.300:FF:000078">
    <property type="entry name" value="Elongation factor 4"/>
    <property type="match status" value="1"/>
</dbReference>
<dbReference type="InterPro" id="IPR004161">
    <property type="entry name" value="EFTu-like_2"/>
</dbReference>
<evidence type="ECO:0000256" key="5">
    <source>
        <dbReference type="ARBA" id="ARBA00022917"/>
    </source>
</evidence>
<dbReference type="eggNOG" id="COG0481">
    <property type="taxonomic scope" value="Bacteria"/>
</dbReference>
<dbReference type="FunFam" id="3.30.70.2570:FF:000001">
    <property type="entry name" value="Translation factor GUF1, mitochondrial"/>
    <property type="match status" value="1"/>
</dbReference>
<dbReference type="FunFam" id="2.40.30.10:FF:000015">
    <property type="entry name" value="Translation factor GUF1, mitochondrial"/>
    <property type="match status" value="1"/>
</dbReference>
<dbReference type="Gene3D" id="3.30.70.870">
    <property type="entry name" value="Elongation Factor G (Translational Gtpase), domain 3"/>
    <property type="match status" value="1"/>
</dbReference>
<keyword evidence="3 12" id="KW-0547">Nucleotide-binding</keyword>
<dbReference type="STRING" id="383372.Rcas_1619"/>
<evidence type="ECO:0000256" key="1">
    <source>
        <dbReference type="ARBA" id="ARBA00005454"/>
    </source>
</evidence>
<evidence type="ECO:0000256" key="8">
    <source>
        <dbReference type="ARBA" id="ARBA00050293"/>
    </source>
</evidence>
<dbReference type="InterPro" id="IPR013842">
    <property type="entry name" value="LepA_CTD"/>
</dbReference>
<evidence type="ECO:0000259" key="13">
    <source>
        <dbReference type="PROSITE" id="PS51722"/>
    </source>
</evidence>
<proteinExistence type="inferred from homology"/>
<dbReference type="GO" id="GO:0045727">
    <property type="term" value="P:positive regulation of translation"/>
    <property type="evidence" value="ECO:0007669"/>
    <property type="project" value="UniProtKB-UniRule"/>
</dbReference>
<feature type="binding site" evidence="12">
    <location>
        <begin position="19"/>
        <end position="24"/>
    </location>
    <ligand>
        <name>GTP</name>
        <dbReference type="ChEBI" id="CHEBI:37565"/>
    </ligand>
</feature>
<comment type="subcellular location">
    <subcellularLocation>
        <location evidence="12">Cell membrane</location>
        <topology evidence="12">Peripheral membrane protein</topology>
        <orientation evidence="12">Cytoplasmic side</orientation>
    </subcellularLocation>
</comment>
<feature type="binding site" evidence="12">
    <location>
        <begin position="136"/>
        <end position="139"/>
    </location>
    <ligand>
        <name>GTP</name>
        <dbReference type="ChEBI" id="CHEBI:37565"/>
    </ligand>
</feature>
<accession>A7NJP1</accession>
<dbReference type="InterPro" id="IPR006297">
    <property type="entry name" value="EF-4"/>
</dbReference>
<dbReference type="SMART" id="SM00838">
    <property type="entry name" value="EFG_C"/>
    <property type="match status" value="1"/>
</dbReference>
<evidence type="ECO:0000256" key="7">
    <source>
        <dbReference type="ARBA" id="ARBA00023136"/>
    </source>
</evidence>
<dbReference type="CDD" id="cd03699">
    <property type="entry name" value="EF4_II"/>
    <property type="match status" value="1"/>
</dbReference>
<dbReference type="CDD" id="cd03709">
    <property type="entry name" value="lepA_C"/>
    <property type="match status" value="1"/>
</dbReference>
<dbReference type="Gene3D" id="3.30.70.240">
    <property type="match status" value="1"/>
</dbReference>
<dbReference type="PROSITE" id="PS00301">
    <property type="entry name" value="G_TR_1"/>
    <property type="match status" value="1"/>
</dbReference>
<dbReference type="KEGG" id="rca:Rcas_1619"/>
<dbReference type="Pfam" id="PF03144">
    <property type="entry name" value="GTP_EFTU_D2"/>
    <property type="match status" value="1"/>
</dbReference>
<comment type="catalytic activity">
    <reaction evidence="8 12">
        <text>GTP + H2O = GDP + phosphate + H(+)</text>
        <dbReference type="Rhea" id="RHEA:19669"/>
        <dbReference type="ChEBI" id="CHEBI:15377"/>
        <dbReference type="ChEBI" id="CHEBI:15378"/>
        <dbReference type="ChEBI" id="CHEBI:37565"/>
        <dbReference type="ChEBI" id="CHEBI:43474"/>
        <dbReference type="ChEBI" id="CHEBI:58189"/>
        <dbReference type="EC" id="3.6.5.n1"/>
    </reaction>
</comment>
<reference evidence="14 15" key="1">
    <citation type="submission" date="2007-08" db="EMBL/GenBank/DDBJ databases">
        <title>Complete sequence of Roseiflexus castenholzii DSM 13941.</title>
        <authorList>
            <consortium name="US DOE Joint Genome Institute"/>
            <person name="Copeland A."/>
            <person name="Lucas S."/>
            <person name="Lapidus A."/>
            <person name="Barry K."/>
            <person name="Glavina del Rio T."/>
            <person name="Dalin E."/>
            <person name="Tice H."/>
            <person name="Pitluck S."/>
            <person name="Thompson L.S."/>
            <person name="Brettin T."/>
            <person name="Bruce D."/>
            <person name="Detter J.C."/>
            <person name="Han C."/>
            <person name="Tapia R."/>
            <person name="Schmutz J."/>
            <person name="Larimer F."/>
            <person name="Land M."/>
            <person name="Hauser L."/>
            <person name="Kyrpides N."/>
            <person name="Mikhailova N."/>
            <person name="Bryant D.A."/>
            <person name="Hanada S."/>
            <person name="Tsukatani Y."/>
            <person name="Richardson P."/>
        </authorList>
    </citation>
    <scope>NUCLEOTIDE SEQUENCE [LARGE SCALE GENOMIC DNA]</scope>
    <source>
        <strain evidence="15">DSM 13941 / HLO8</strain>
    </source>
</reference>
<evidence type="ECO:0000256" key="11">
    <source>
        <dbReference type="ARBA" id="ARBA00066744"/>
    </source>
</evidence>
<comment type="similarity">
    <text evidence="1 12">Belongs to the TRAFAC class translation factor GTPase superfamily. Classic translation factor GTPase family. LepA subfamily.</text>
</comment>
<dbReference type="CDD" id="cd01890">
    <property type="entry name" value="LepA"/>
    <property type="match status" value="1"/>
</dbReference>
<dbReference type="GO" id="GO:0005886">
    <property type="term" value="C:plasma membrane"/>
    <property type="evidence" value="ECO:0007669"/>
    <property type="project" value="UniProtKB-SubCell"/>
</dbReference>
<dbReference type="CDD" id="cd16260">
    <property type="entry name" value="EF4_III"/>
    <property type="match status" value="1"/>
</dbReference>
<dbReference type="InterPro" id="IPR000795">
    <property type="entry name" value="T_Tr_GTP-bd_dom"/>
</dbReference>
<dbReference type="InterPro" id="IPR005225">
    <property type="entry name" value="Small_GTP-bd"/>
</dbReference>
<comment type="similarity">
    <text evidence="10">Belongs to the GTP-binding elongation factor family. LepA subfamily.</text>
</comment>
<feature type="domain" description="Tr-type G" evidence="13">
    <location>
        <begin position="7"/>
        <end position="189"/>
    </location>
</feature>
<keyword evidence="4 12" id="KW-0378">Hydrolase</keyword>
<dbReference type="SUPFAM" id="SSF54980">
    <property type="entry name" value="EF-G C-terminal domain-like"/>
    <property type="match status" value="2"/>
</dbReference>
<dbReference type="InterPro" id="IPR038363">
    <property type="entry name" value="LepA_C_sf"/>
</dbReference>
<keyword evidence="2 12" id="KW-1003">Cell membrane</keyword>
<dbReference type="GO" id="GO:0005525">
    <property type="term" value="F:GTP binding"/>
    <property type="evidence" value="ECO:0007669"/>
    <property type="project" value="UniProtKB-UniRule"/>
</dbReference>
<dbReference type="Gene3D" id="3.30.70.2570">
    <property type="entry name" value="Elongation factor 4, C-terminal domain"/>
    <property type="match status" value="1"/>
</dbReference>
<dbReference type="HAMAP" id="MF_00071">
    <property type="entry name" value="LepA"/>
    <property type="match status" value="1"/>
</dbReference>
<dbReference type="HOGENOM" id="CLU_009995_3_3_0"/>
<dbReference type="EC" id="3.6.5.n1" evidence="11 12"/>
<evidence type="ECO:0000256" key="12">
    <source>
        <dbReference type="HAMAP-Rule" id="MF_00071"/>
    </source>
</evidence>
<dbReference type="Gene3D" id="3.40.50.300">
    <property type="entry name" value="P-loop containing nucleotide triphosphate hydrolases"/>
    <property type="match status" value="1"/>
</dbReference>
<evidence type="ECO:0000313" key="15">
    <source>
        <dbReference type="Proteomes" id="UP000000263"/>
    </source>
</evidence>
<evidence type="ECO:0000313" key="14">
    <source>
        <dbReference type="EMBL" id="ABU57711.1"/>
    </source>
</evidence>
<organism evidence="14 15">
    <name type="scientific">Roseiflexus castenholzii (strain DSM 13941 / HLO8)</name>
    <dbReference type="NCBI Taxonomy" id="383372"/>
    <lineage>
        <taxon>Bacteria</taxon>
        <taxon>Bacillati</taxon>
        <taxon>Chloroflexota</taxon>
        <taxon>Chloroflexia</taxon>
        <taxon>Chloroflexales</taxon>
        <taxon>Roseiflexineae</taxon>
        <taxon>Roseiflexaceae</taxon>
        <taxon>Roseiflexus</taxon>
    </lineage>
</organism>
<dbReference type="GO" id="GO:0003746">
    <property type="term" value="F:translation elongation factor activity"/>
    <property type="evidence" value="ECO:0007669"/>
    <property type="project" value="UniProtKB-UniRule"/>
</dbReference>
<keyword evidence="5 12" id="KW-0648">Protein biosynthesis</keyword>
<dbReference type="NCBIfam" id="TIGR01393">
    <property type="entry name" value="lepA"/>
    <property type="match status" value="1"/>
</dbReference>
<evidence type="ECO:0000256" key="9">
    <source>
        <dbReference type="ARBA" id="ARBA00057626"/>
    </source>
</evidence>
<dbReference type="Gene3D" id="2.40.30.10">
    <property type="entry name" value="Translation factors"/>
    <property type="match status" value="1"/>
</dbReference>
<dbReference type="FunFam" id="3.30.70.240:FF:000007">
    <property type="entry name" value="Translation factor GUF1, mitochondrial"/>
    <property type="match status" value="1"/>
</dbReference>
<dbReference type="GO" id="GO:0043022">
    <property type="term" value="F:ribosome binding"/>
    <property type="evidence" value="ECO:0007669"/>
    <property type="project" value="UniProtKB-UniRule"/>
</dbReference>
<name>A7NJP1_ROSCS</name>
<keyword evidence="6 12" id="KW-0342">GTP-binding</keyword>
<keyword evidence="15" id="KW-1185">Reference proteome</keyword>
<evidence type="ECO:0000256" key="3">
    <source>
        <dbReference type="ARBA" id="ARBA00022741"/>
    </source>
</evidence>
<protein>
    <recommendedName>
        <fullName evidence="11 12">Elongation factor 4</fullName>
        <shortName evidence="12">EF-4</shortName>
        <ecNumber evidence="11 12">3.6.5.n1</ecNumber>
    </recommendedName>
    <alternativeName>
        <fullName evidence="12">Ribosomal back-translocase LepA</fullName>
    </alternativeName>
</protein>